<keyword evidence="1" id="KW-0732">Signal</keyword>
<evidence type="ECO:0000256" key="1">
    <source>
        <dbReference type="SAM" id="SignalP"/>
    </source>
</evidence>
<dbReference type="Proteomes" id="UP000552241">
    <property type="component" value="Unassembled WGS sequence"/>
</dbReference>
<comment type="caution">
    <text evidence="2">The sequence shown here is derived from an EMBL/GenBank/DDBJ whole genome shotgun (WGS) entry which is preliminary data.</text>
</comment>
<dbReference type="EMBL" id="JACDZE010000004">
    <property type="protein sequence ID" value="MBA5630484.1"/>
    <property type="molecule type" value="Genomic_DNA"/>
</dbReference>
<name>A0A838ZU16_9FLAO</name>
<feature type="chain" id="PRO_5032372645" evidence="1">
    <location>
        <begin position="20"/>
        <end position="287"/>
    </location>
</feature>
<proteinExistence type="predicted"/>
<feature type="signal peptide" evidence="1">
    <location>
        <begin position="1"/>
        <end position="19"/>
    </location>
</feature>
<dbReference type="AlphaFoldDB" id="A0A838ZU16"/>
<organism evidence="2 3">
    <name type="scientific">Moheibacter lacus</name>
    <dbReference type="NCBI Taxonomy" id="2745851"/>
    <lineage>
        <taxon>Bacteria</taxon>
        <taxon>Pseudomonadati</taxon>
        <taxon>Bacteroidota</taxon>
        <taxon>Flavobacteriia</taxon>
        <taxon>Flavobacteriales</taxon>
        <taxon>Weeksellaceae</taxon>
        <taxon>Moheibacter</taxon>
    </lineage>
</organism>
<protein>
    <submittedName>
        <fullName evidence="2">Uncharacterized protein</fullName>
    </submittedName>
</protein>
<accession>A0A838ZU16</accession>
<keyword evidence="3" id="KW-1185">Reference proteome</keyword>
<dbReference type="RefSeq" id="WP_182044079.1">
    <property type="nucleotide sequence ID" value="NZ_JACDZE010000004.1"/>
</dbReference>
<sequence>MKRVFVLAAMLGFSYYGFAQEKPLSPSEVKKENAATAVEEKEVAAEKSEAIKAIEEGKEIQVKSDPTKATSVKGQEVDPKVIKEKERKVKKGKNKKVADEKPLDAVDVAKENAATAEMEKKVAAEKTEAEVALAEGKEIVVRDSTTTHSATSKVNNSGFQRTVGFDGAWKFDMDLAARQITLTGGTLNNKGTASSNTLRLMVYLAEKPFDLNNPEFIGTVYSSVDIPALNAGDVQSGQTYTTAWASETNPPAGTYYPYILLGEQNPTTQEFEVKDVKAFDNSITITP</sequence>
<evidence type="ECO:0000313" key="2">
    <source>
        <dbReference type="EMBL" id="MBA5630484.1"/>
    </source>
</evidence>
<gene>
    <name evidence="2" type="ORF">HU137_11930</name>
</gene>
<evidence type="ECO:0000313" key="3">
    <source>
        <dbReference type="Proteomes" id="UP000552241"/>
    </source>
</evidence>
<reference evidence="2 3" key="1">
    <citation type="submission" date="2020-07" db="EMBL/GenBank/DDBJ databases">
        <title>Moheibacter lacus sp. nov., a member of the family Flavobacteriaceae isolated from freshwater lake sediment.</title>
        <authorList>
            <person name="Liu Y."/>
        </authorList>
    </citation>
    <scope>NUCLEOTIDE SEQUENCE [LARGE SCALE GENOMIC DNA]</scope>
    <source>
        <strain evidence="2 3">BDHS18</strain>
    </source>
</reference>